<evidence type="ECO:0000256" key="1">
    <source>
        <dbReference type="SAM" id="MobiDB-lite"/>
    </source>
</evidence>
<reference evidence="2 3" key="1">
    <citation type="submission" date="2020-08" db="EMBL/GenBank/DDBJ databases">
        <title>Genomic Encyclopedia of Type Strains, Phase IV (KMG-IV): sequencing the most valuable type-strain genomes for metagenomic binning, comparative biology and taxonomic classification.</title>
        <authorList>
            <person name="Goeker M."/>
        </authorList>
    </citation>
    <scope>NUCLEOTIDE SEQUENCE [LARGE SCALE GENOMIC DNA]</scope>
    <source>
        <strain evidence="2 3">DSM 45385</strain>
    </source>
</reference>
<accession>A0A7W8EJ84</accession>
<sequence length="94" mass="10287">MGPTKAQIVLNGDGSADYSVIDYDEETGPYWYVFIDDTPVAPDRPLPLTHALREFERCARQAIEEDDGESVELRPCTPDDLEWAGVTGAANGGE</sequence>
<evidence type="ECO:0000313" key="2">
    <source>
        <dbReference type="EMBL" id="MBB5081323.1"/>
    </source>
</evidence>
<feature type="region of interest" description="Disordered" evidence="1">
    <location>
        <begin position="65"/>
        <end position="94"/>
    </location>
</feature>
<keyword evidence="3" id="KW-1185">Reference proteome</keyword>
<gene>
    <name evidence="2" type="ORF">HNR40_006818</name>
</gene>
<protein>
    <submittedName>
        <fullName evidence="2">Uncharacterized protein</fullName>
    </submittedName>
</protein>
<comment type="caution">
    <text evidence="2">The sequence shown here is derived from an EMBL/GenBank/DDBJ whole genome shotgun (WGS) entry which is preliminary data.</text>
</comment>
<name>A0A7W8EJ84_9ACTN</name>
<dbReference type="RefSeq" id="WP_184968584.1">
    <property type="nucleotide sequence ID" value="NZ_JACHIN010000010.1"/>
</dbReference>
<dbReference type="AlphaFoldDB" id="A0A7W8EJ84"/>
<dbReference type="EMBL" id="JACHIN010000010">
    <property type="protein sequence ID" value="MBB5081323.1"/>
    <property type="molecule type" value="Genomic_DNA"/>
</dbReference>
<dbReference type="Proteomes" id="UP000568380">
    <property type="component" value="Unassembled WGS sequence"/>
</dbReference>
<organism evidence="2 3">
    <name type="scientific">Nonomuraea endophytica</name>
    <dbReference type="NCBI Taxonomy" id="714136"/>
    <lineage>
        <taxon>Bacteria</taxon>
        <taxon>Bacillati</taxon>
        <taxon>Actinomycetota</taxon>
        <taxon>Actinomycetes</taxon>
        <taxon>Streptosporangiales</taxon>
        <taxon>Streptosporangiaceae</taxon>
        <taxon>Nonomuraea</taxon>
    </lineage>
</organism>
<proteinExistence type="predicted"/>
<evidence type="ECO:0000313" key="3">
    <source>
        <dbReference type="Proteomes" id="UP000568380"/>
    </source>
</evidence>